<proteinExistence type="predicted"/>
<accession>A0A0B6ZZW6</accession>
<name>A0A0B6ZZW6_9EUPU</name>
<organism evidence="1">
    <name type="scientific">Arion vulgaris</name>
    <dbReference type="NCBI Taxonomy" id="1028688"/>
    <lineage>
        <taxon>Eukaryota</taxon>
        <taxon>Metazoa</taxon>
        <taxon>Spiralia</taxon>
        <taxon>Lophotrochozoa</taxon>
        <taxon>Mollusca</taxon>
        <taxon>Gastropoda</taxon>
        <taxon>Heterobranchia</taxon>
        <taxon>Euthyneura</taxon>
        <taxon>Panpulmonata</taxon>
        <taxon>Eupulmonata</taxon>
        <taxon>Stylommatophora</taxon>
        <taxon>Helicina</taxon>
        <taxon>Arionoidea</taxon>
        <taxon>Arionidae</taxon>
        <taxon>Arion</taxon>
    </lineage>
</organism>
<protein>
    <submittedName>
        <fullName evidence="1">Uncharacterized protein</fullName>
    </submittedName>
</protein>
<feature type="non-terminal residue" evidence="1">
    <location>
        <position position="57"/>
    </location>
</feature>
<evidence type="ECO:0000313" key="1">
    <source>
        <dbReference type="EMBL" id="CEK73867.1"/>
    </source>
</evidence>
<gene>
    <name evidence="1" type="primary">ORF88671</name>
</gene>
<dbReference type="EMBL" id="HACG01027002">
    <property type="protein sequence ID" value="CEK73867.1"/>
    <property type="molecule type" value="Transcribed_RNA"/>
</dbReference>
<reference evidence="1" key="1">
    <citation type="submission" date="2014-12" db="EMBL/GenBank/DDBJ databases">
        <title>Insight into the proteome of Arion vulgaris.</title>
        <authorList>
            <person name="Aradska J."/>
            <person name="Bulat T."/>
            <person name="Smidak R."/>
            <person name="Sarate P."/>
            <person name="Gangsoo J."/>
            <person name="Sialana F."/>
            <person name="Bilban M."/>
            <person name="Lubec G."/>
        </authorList>
    </citation>
    <scope>NUCLEOTIDE SEQUENCE</scope>
    <source>
        <tissue evidence="1">Skin</tissue>
    </source>
</reference>
<dbReference type="AlphaFoldDB" id="A0A0B6ZZW6"/>
<sequence length="57" mass="6792">MYCLISVRGLFWTENERLLTIAIFTQCADFSFIVTQKKQHTDVLLLLLFQHLLLYRS</sequence>